<evidence type="ECO:0000256" key="1">
    <source>
        <dbReference type="SAM" id="SignalP"/>
    </source>
</evidence>
<evidence type="ECO:0000313" key="3">
    <source>
        <dbReference type="Proteomes" id="UP000613740"/>
    </source>
</evidence>
<dbReference type="EMBL" id="JAEHOD010000024">
    <property type="protein sequence ID" value="KAG2446928.1"/>
    <property type="molecule type" value="Genomic_DNA"/>
</dbReference>
<sequence length="247" mass="24512">MDRPLSIPLLLLAARAAGWAAMKAVKRVETRSVCSSAVTTTSRLPQRGGRRLPRLPARHTAFAVPASRTGTGLRPAPTSASALRGGGPAGAAFGAFGASSSNGSCGSGAAGGRSYSTWASSVKSRIFPAAVRLALPMAAACMAAAAAGTHGQYYRAGVAPGTASPTAVTAAAAATHGAAAAAAMAAPPPPPVPADVRACRQLLEARGLSHPGLQPGASWAALPAGRPSSKGSGDLHVMFEYLLLFPA</sequence>
<organism evidence="2 3">
    <name type="scientific">Chlamydomonas schloesseri</name>
    <dbReference type="NCBI Taxonomy" id="2026947"/>
    <lineage>
        <taxon>Eukaryota</taxon>
        <taxon>Viridiplantae</taxon>
        <taxon>Chlorophyta</taxon>
        <taxon>core chlorophytes</taxon>
        <taxon>Chlorophyceae</taxon>
        <taxon>CS clade</taxon>
        <taxon>Chlamydomonadales</taxon>
        <taxon>Chlamydomonadaceae</taxon>
        <taxon>Chlamydomonas</taxon>
    </lineage>
</organism>
<gene>
    <name evidence="2" type="ORF">HYH02_008083</name>
</gene>
<evidence type="ECO:0000313" key="2">
    <source>
        <dbReference type="EMBL" id="KAG2446928.1"/>
    </source>
</evidence>
<reference evidence="2" key="1">
    <citation type="journal article" date="2020" name="bioRxiv">
        <title>Comparative genomics of Chlamydomonas.</title>
        <authorList>
            <person name="Craig R.J."/>
            <person name="Hasan A.R."/>
            <person name="Ness R.W."/>
            <person name="Keightley P.D."/>
        </authorList>
    </citation>
    <scope>NUCLEOTIDE SEQUENCE</scope>
    <source>
        <strain evidence="2">CCAP 11/173</strain>
    </source>
</reference>
<keyword evidence="1" id="KW-0732">Signal</keyword>
<protein>
    <submittedName>
        <fullName evidence="2">Uncharacterized protein</fullName>
    </submittedName>
</protein>
<feature type="chain" id="PRO_5032677802" evidence="1">
    <location>
        <begin position="21"/>
        <end position="247"/>
    </location>
</feature>
<dbReference type="OrthoDB" id="548577at2759"/>
<dbReference type="Proteomes" id="UP000613740">
    <property type="component" value="Unassembled WGS sequence"/>
</dbReference>
<accession>A0A835WGJ7</accession>
<comment type="caution">
    <text evidence="2">The sequence shown here is derived from an EMBL/GenBank/DDBJ whole genome shotgun (WGS) entry which is preliminary data.</text>
</comment>
<keyword evidence="3" id="KW-1185">Reference proteome</keyword>
<proteinExistence type="predicted"/>
<feature type="signal peptide" evidence="1">
    <location>
        <begin position="1"/>
        <end position="20"/>
    </location>
</feature>
<name>A0A835WGJ7_9CHLO</name>
<dbReference type="AlphaFoldDB" id="A0A835WGJ7"/>